<keyword evidence="9" id="KW-1185">Reference proteome</keyword>
<proteinExistence type="inferred from homology"/>
<keyword evidence="4" id="KW-0206">Cytoskeleton</keyword>
<dbReference type="GO" id="GO:0005524">
    <property type="term" value="F:ATP binding"/>
    <property type="evidence" value="ECO:0007669"/>
    <property type="project" value="UniProtKB-UniRule"/>
</dbReference>
<evidence type="ECO:0000313" key="9">
    <source>
        <dbReference type="Proteomes" id="UP000007875"/>
    </source>
</evidence>
<dbReference type="AlphaFoldDB" id="H2ZR59"/>
<evidence type="ECO:0000256" key="6">
    <source>
        <dbReference type="SAM" id="Coils"/>
    </source>
</evidence>
<dbReference type="Proteomes" id="UP000007875">
    <property type="component" value="Unassembled WGS sequence"/>
</dbReference>
<evidence type="ECO:0000256" key="3">
    <source>
        <dbReference type="ARBA" id="ARBA00022840"/>
    </source>
</evidence>
<dbReference type="SMART" id="SM00129">
    <property type="entry name" value="KISc"/>
    <property type="match status" value="1"/>
</dbReference>
<keyword evidence="6" id="KW-0175">Coiled coil</keyword>
<dbReference type="GeneTree" id="ENSGT00940000154022"/>
<accession>H2ZR59</accession>
<dbReference type="InterPro" id="IPR001752">
    <property type="entry name" value="Kinesin_motor_dom"/>
</dbReference>
<evidence type="ECO:0000313" key="8">
    <source>
        <dbReference type="Ensembl" id="ENSCSAVP00000020075.1"/>
    </source>
</evidence>
<keyword evidence="5" id="KW-0505">Motor protein</keyword>
<dbReference type="Pfam" id="PF00225">
    <property type="entry name" value="Kinesin"/>
    <property type="match status" value="1"/>
</dbReference>
<dbReference type="InterPro" id="IPR036961">
    <property type="entry name" value="Kinesin_motor_dom_sf"/>
</dbReference>
<evidence type="ECO:0000256" key="2">
    <source>
        <dbReference type="ARBA" id="ARBA00022741"/>
    </source>
</evidence>
<dbReference type="InterPro" id="IPR027417">
    <property type="entry name" value="P-loop_NTPase"/>
</dbReference>
<dbReference type="GO" id="GO:0007018">
    <property type="term" value="P:microtubule-based movement"/>
    <property type="evidence" value="ECO:0007669"/>
    <property type="project" value="InterPro"/>
</dbReference>
<dbReference type="InterPro" id="IPR027640">
    <property type="entry name" value="Kinesin-like_fam"/>
</dbReference>
<organism evidence="8 9">
    <name type="scientific">Ciona savignyi</name>
    <name type="common">Pacific transparent sea squirt</name>
    <dbReference type="NCBI Taxonomy" id="51511"/>
    <lineage>
        <taxon>Eukaryota</taxon>
        <taxon>Metazoa</taxon>
        <taxon>Chordata</taxon>
        <taxon>Tunicata</taxon>
        <taxon>Ascidiacea</taxon>
        <taxon>Phlebobranchia</taxon>
        <taxon>Cionidae</taxon>
        <taxon>Ciona</taxon>
    </lineage>
</organism>
<protein>
    <recommendedName>
        <fullName evidence="7">Kinesin motor domain-containing protein</fullName>
    </recommendedName>
</protein>
<feature type="coiled-coil region" evidence="6">
    <location>
        <begin position="115"/>
        <end position="142"/>
    </location>
</feature>
<comment type="similarity">
    <text evidence="5">Belongs to the TRAFAC class myosin-kinesin ATPase superfamily. Kinesin family.</text>
</comment>
<dbReference type="Gene3D" id="3.40.850.10">
    <property type="entry name" value="Kinesin motor domain"/>
    <property type="match status" value="1"/>
</dbReference>
<dbReference type="PANTHER" id="PTHR47972">
    <property type="entry name" value="KINESIN-LIKE PROTEIN KLP-3"/>
    <property type="match status" value="1"/>
</dbReference>
<comment type="subcellular location">
    <subcellularLocation>
        <location evidence="1">Cytoplasm</location>
        <location evidence="1">Cytoskeleton</location>
    </subcellularLocation>
</comment>
<reference evidence="8" key="2">
    <citation type="submission" date="2025-08" db="UniProtKB">
        <authorList>
            <consortium name="Ensembl"/>
        </authorList>
    </citation>
    <scope>IDENTIFICATION</scope>
</reference>
<evidence type="ECO:0000256" key="5">
    <source>
        <dbReference type="PROSITE-ProRule" id="PRU00283"/>
    </source>
</evidence>
<dbReference type="Ensembl" id="ENSCSAVT00000020290.1">
    <property type="protein sequence ID" value="ENSCSAVP00000020075.1"/>
    <property type="gene ID" value="ENSCSAVG00000011786.1"/>
</dbReference>
<sequence length="366" mass="41810">MRLGVLESEKERVMEEKMTMSTDVTRYQQNLDASNLEIQQLKAKLQDKTTECEQLERKFHMLVEESEELRNCQKSRDENNIALSEQIAEYKIEVKSVKDFLETTQSKLDNQISIAEKLDIELREGNEERRKLLNVVQELKGNIRVFCRVRPLLKKEILDGNDNTHIETSQKSIEITNDCNKNVPYTFDRVFGDTSSQEEIFTDVALLVQSALDGYNVCIFAYGQTGAGKTYTMEGQGDGVEMGIIPRAMKLIFQKSEELLKFGWKYKLSVQHVEIYCEVLQDLLNRETGVKLDIRTAGGVKNSSVWVHGLTEHEVTNQNMVKSLLKQANQKRATAATNANERSSRSHSVFMLKISACNELTGEQHT</sequence>
<keyword evidence="4" id="KW-0963">Cytoplasm</keyword>
<feature type="binding site" evidence="5">
    <location>
        <begin position="223"/>
        <end position="230"/>
    </location>
    <ligand>
        <name>ATP</name>
        <dbReference type="ChEBI" id="CHEBI:30616"/>
    </ligand>
</feature>
<dbReference type="HOGENOM" id="CLU_001485_12_4_1"/>
<dbReference type="GO" id="GO:0008017">
    <property type="term" value="F:microtubule binding"/>
    <property type="evidence" value="ECO:0007669"/>
    <property type="project" value="InterPro"/>
</dbReference>
<dbReference type="GO" id="GO:0005856">
    <property type="term" value="C:cytoskeleton"/>
    <property type="evidence" value="ECO:0007669"/>
    <property type="project" value="UniProtKB-SubCell"/>
</dbReference>
<evidence type="ECO:0000256" key="1">
    <source>
        <dbReference type="ARBA" id="ARBA00004245"/>
    </source>
</evidence>
<keyword evidence="2 5" id="KW-0547">Nucleotide-binding</keyword>
<name>H2ZR59_CIOSA</name>
<feature type="coiled-coil region" evidence="6">
    <location>
        <begin position="24"/>
        <end position="72"/>
    </location>
</feature>
<keyword evidence="3 5" id="KW-0067">ATP-binding</keyword>
<dbReference type="SUPFAM" id="SSF52540">
    <property type="entry name" value="P-loop containing nucleoside triphosphate hydrolases"/>
    <property type="match status" value="1"/>
</dbReference>
<feature type="domain" description="Kinesin motor" evidence="7">
    <location>
        <begin position="142"/>
        <end position="366"/>
    </location>
</feature>
<dbReference type="GO" id="GO:0003777">
    <property type="term" value="F:microtubule motor activity"/>
    <property type="evidence" value="ECO:0007669"/>
    <property type="project" value="InterPro"/>
</dbReference>
<reference evidence="9" key="1">
    <citation type="submission" date="2003-08" db="EMBL/GenBank/DDBJ databases">
        <authorList>
            <person name="Birren B."/>
            <person name="Nusbaum C."/>
            <person name="Abebe A."/>
            <person name="Abouelleil A."/>
            <person name="Adekoya E."/>
            <person name="Ait-zahra M."/>
            <person name="Allen N."/>
            <person name="Allen T."/>
            <person name="An P."/>
            <person name="Anderson M."/>
            <person name="Anderson S."/>
            <person name="Arachchi H."/>
            <person name="Armbruster J."/>
            <person name="Bachantsang P."/>
            <person name="Baldwin J."/>
            <person name="Barry A."/>
            <person name="Bayul T."/>
            <person name="Blitshsteyn B."/>
            <person name="Bloom T."/>
            <person name="Blye J."/>
            <person name="Boguslavskiy L."/>
            <person name="Borowsky M."/>
            <person name="Boukhgalter B."/>
            <person name="Brunache A."/>
            <person name="Butler J."/>
            <person name="Calixte N."/>
            <person name="Calvo S."/>
            <person name="Camarata J."/>
            <person name="Campo K."/>
            <person name="Chang J."/>
            <person name="Cheshatsang Y."/>
            <person name="Citroen M."/>
            <person name="Collymore A."/>
            <person name="Considine T."/>
            <person name="Cook A."/>
            <person name="Cooke P."/>
            <person name="Corum B."/>
            <person name="Cuomo C."/>
            <person name="David R."/>
            <person name="Dawoe T."/>
            <person name="Degray S."/>
            <person name="Dodge S."/>
            <person name="Dooley K."/>
            <person name="Dorje P."/>
            <person name="Dorjee K."/>
            <person name="Dorris L."/>
            <person name="Duffey N."/>
            <person name="Dupes A."/>
            <person name="Elkins T."/>
            <person name="Engels R."/>
            <person name="Erickson J."/>
            <person name="Farina A."/>
            <person name="Faro S."/>
            <person name="Ferreira P."/>
            <person name="Fischer H."/>
            <person name="Fitzgerald M."/>
            <person name="Foley K."/>
            <person name="Gage D."/>
            <person name="Galagan J."/>
            <person name="Gearin G."/>
            <person name="Gnerre S."/>
            <person name="Gnirke A."/>
            <person name="Goyette A."/>
            <person name="Graham J."/>
            <person name="Grandbois E."/>
            <person name="Gyaltsen K."/>
            <person name="Hafez N."/>
            <person name="Hagopian D."/>
            <person name="Hagos B."/>
            <person name="Hall J."/>
            <person name="Hatcher B."/>
            <person name="Heller A."/>
            <person name="Higgins H."/>
            <person name="Honan T."/>
            <person name="Horn A."/>
            <person name="Houde N."/>
            <person name="Hughes L."/>
            <person name="Hulme W."/>
            <person name="Husby E."/>
            <person name="Iliev I."/>
            <person name="Jaffe D."/>
            <person name="Jones C."/>
            <person name="Kamal M."/>
            <person name="Kamat A."/>
            <person name="Kamvysselis M."/>
            <person name="Karlsson E."/>
            <person name="Kells C."/>
            <person name="Kieu A."/>
            <person name="Kisner P."/>
            <person name="Kodira C."/>
            <person name="Kulbokas E."/>
            <person name="Labutti K."/>
            <person name="Lama D."/>
            <person name="Landers T."/>
            <person name="Leger J."/>
            <person name="Levine S."/>
            <person name="Lewis D."/>
            <person name="Lewis T."/>
            <person name="Lindblad-toh K."/>
            <person name="Liu X."/>
            <person name="Lokyitsang T."/>
            <person name="Lokyitsang Y."/>
            <person name="Lucien O."/>
            <person name="Lui A."/>
            <person name="Ma L.J."/>
            <person name="Mabbitt R."/>
            <person name="Macdonald J."/>
            <person name="Maclean C."/>
            <person name="Major J."/>
            <person name="Manning J."/>
            <person name="Marabella R."/>
            <person name="Maru K."/>
            <person name="Matthews C."/>
            <person name="Mauceli E."/>
            <person name="Mccarthy M."/>
            <person name="Mcdonough S."/>
            <person name="Mcghee T."/>
            <person name="Meldrim J."/>
            <person name="Meneus L."/>
            <person name="Mesirov J."/>
            <person name="Mihalev A."/>
            <person name="Mihova T."/>
            <person name="Mikkelsen T."/>
            <person name="Mlenga V."/>
            <person name="Moru K."/>
            <person name="Mozes J."/>
            <person name="Mulrain L."/>
            <person name="Munson G."/>
            <person name="Naylor J."/>
            <person name="Newes C."/>
            <person name="Nguyen C."/>
            <person name="Nguyen N."/>
            <person name="Nguyen T."/>
            <person name="Nicol R."/>
            <person name="Nielsen C."/>
            <person name="Nizzari M."/>
            <person name="Norbu C."/>
            <person name="Norbu N."/>
            <person name="O'donnell P."/>
            <person name="Okoawo O."/>
            <person name="O'leary S."/>
            <person name="Omotosho B."/>
            <person name="O'neill K."/>
            <person name="Osman S."/>
            <person name="Parker S."/>
            <person name="Perrin D."/>
            <person name="Phunkhang P."/>
            <person name="Piqani B."/>
            <person name="Purcell S."/>
            <person name="Rachupka T."/>
            <person name="Ramasamy U."/>
            <person name="Rameau R."/>
            <person name="Ray V."/>
            <person name="Raymond C."/>
            <person name="Retta R."/>
            <person name="Richardson S."/>
            <person name="Rise C."/>
            <person name="Rodriguez J."/>
            <person name="Rogers J."/>
            <person name="Rogov P."/>
            <person name="Rutman M."/>
            <person name="Schupbach R."/>
            <person name="Seaman C."/>
            <person name="Settipalli S."/>
            <person name="Sharpe T."/>
            <person name="Sheridan J."/>
            <person name="Sherpa N."/>
            <person name="Shi J."/>
            <person name="Smirnov S."/>
            <person name="Smith C."/>
            <person name="Sougnez C."/>
            <person name="Spencer B."/>
            <person name="Stalker J."/>
            <person name="Stange-thomann N."/>
            <person name="Stavropoulos S."/>
            <person name="Stetson K."/>
            <person name="Stone C."/>
            <person name="Stone S."/>
            <person name="Stubbs M."/>
            <person name="Talamas J."/>
            <person name="Tchuinga P."/>
            <person name="Tenzing P."/>
            <person name="Tesfaye S."/>
            <person name="Theodore J."/>
            <person name="Thoulutsang Y."/>
            <person name="Topham K."/>
            <person name="Towey S."/>
            <person name="Tsamla T."/>
            <person name="Tsomo N."/>
            <person name="Vallee D."/>
            <person name="Vassiliev H."/>
            <person name="Venkataraman V."/>
            <person name="Vinson J."/>
            <person name="Vo A."/>
            <person name="Wade C."/>
            <person name="Wang S."/>
            <person name="Wangchuk T."/>
            <person name="Wangdi T."/>
            <person name="Whittaker C."/>
            <person name="Wilkinson J."/>
            <person name="Wu Y."/>
            <person name="Wyman D."/>
            <person name="Yadav S."/>
            <person name="Yang S."/>
            <person name="Yang X."/>
            <person name="Yeager S."/>
            <person name="Yee E."/>
            <person name="Young G."/>
            <person name="Zainoun J."/>
            <person name="Zembeck L."/>
            <person name="Zimmer A."/>
            <person name="Zody M."/>
            <person name="Lander E."/>
        </authorList>
    </citation>
    <scope>NUCLEOTIDE SEQUENCE [LARGE SCALE GENOMIC DNA]</scope>
</reference>
<reference evidence="8" key="3">
    <citation type="submission" date="2025-09" db="UniProtKB">
        <authorList>
            <consortium name="Ensembl"/>
        </authorList>
    </citation>
    <scope>IDENTIFICATION</scope>
</reference>
<evidence type="ECO:0000259" key="7">
    <source>
        <dbReference type="PROSITE" id="PS50067"/>
    </source>
</evidence>
<dbReference type="PRINTS" id="PR00380">
    <property type="entry name" value="KINESINHEAVY"/>
</dbReference>
<dbReference type="PROSITE" id="PS50067">
    <property type="entry name" value="KINESIN_MOTOR_2"/>
    <property type="match status" value="1"/>
</dbReference>
<evidence type="ECO:0000256" key="4">
    <source>
        <dbReference type="ARBA" id="ARBA00023212"/>
    </source>
</evidence>